<gene>
    <name evidence="2" type="ORF">DPX16_12235</name>
</gene>
<sequence length="287" mass="30395">MLLTMTCPEPFEEFTRKVSSATASAADEVALFSDVSSPRTQRLKKTLLEAIDKCFSTMEDESLHTLSTLLDPRYKDSLATEAISEALIQPVMATEAIPEQPVLTVSALEEAVPEHASAAQEGAPESVPEHASAAQEGAPESVSEHVSAVQEGAPESVPEHASAAQEGAPESSPMCVAEALEGISADSSPVLVPDVLEDVSKSVSETVSQRLILPANAVMAPEFIPKSFPDKEFIPKAVSDTQAIFKPRPLAQAHLPRNTNNLVCSCPPLPSILSFLATDSSAWQQGP</sequence>
<evidence type="ECO:0000256" key="1">
    <source>
        <dbReference type="SAM" id="MobiDB-lite"/>
    </source>
</evidence>
<reference evidence="2 3" key="1">
    <citation type="submission" date="2018-10" db="EMBL/GenBank/DDBJ databases">
        <title>Genome assembly for a Yunnan-Guizhou Plateau 3E fish, Anabarilius grahami (Regan), and its evolutionary and genetic applications.</title>
        <authorList>
            <person name="Jiang W."/>
        </authorList>
    </citation>
    <scope>NUCLEOTIDE SEQUENCE [LARGE SCALE GENOMIC DNA]</scope>
    <source>
        <strain evidence="2">AG-KIZ</strain>
        <tissue evidence="2">Muscle</tissue>
    </source>
</reference>
<dbReference type="EMBL" id="RJVU01075544">
    <property type="protein sequence ID" value="ROI16117.1"/>
    <property type="molecule type" value="Genomic_DNA"/>
</dbReference>
<evidence type="ECO:0000313" key="3">
    <source>
        <dbReference type="Proteomes" id="UP000281406"/>
    </source>
</evidence>
<organism evidence="2 3">
    <name type="scientific">Anabarilius grahami</name>
    <name type="common">Kanglang fish</name>
    <name type="synonym">Barilius grahami</name>
    <dbReference type="NCBI Taxonomy" id="495550"/>
    <lineage>
        <taxon>Eukaryota</taxon>
        <taxon>Metazoa</taxon>
        <taxon>Chordata</taxon>
        <taxon>Craniata</taxon>
        <taxon>Vertebrata</taxon>
        <taxon>Euteleostomi</taxon>
        <taxon>Actinopterygii</taxon>
        <taxon>Neopterygii</taxon>
        <taxon>Teleostei</taxon>
        <taxon>Ostariophysi</taxon>
        <taxon>Cypriniformes</taxon>
        <taxon>Xenocyprididae</taxon>
        <taxon>Xenocypridinae</taxon>
        <taxon>Xenocypridinae incertae sedis</taxon>
        <taxon>Anabarilius</taxon>
    </lineage>
</organism>
<feature type="region of interest" description="Disordered" evidence="1">
    <location>
        <begin position="113"/>
        <end position="173"/>
    </location>
</feature>
<proteinExistence type="predicted"/>
<dbReference type="Proteomes" id="UP000281406">
    <property type="component" value="Unassembled WGS sequence"/>
</dbReference>
<keyword evidence="3" id="KW-1185">Reference proteome</keyword>
<comment type="caution">
    <text evidence="2">The sequence shown here is derived from an EMBL/GenBank/DDBJ whole genome shotgun (WGS) entry which is preliminary data.</text>
</comment>
<dbReference type="AlphaFoldDB" id="A0A3N0XFF3"/>
<evidence type="ECO:0000313" key="2">
    <source>
        <dbReference type="EMBL" id="ROI16117.1"/>
    </source>
</evidence>
<accession>A0A3N0XFF3</accession>
<name>A0A3N0XFF3_ANAGA</name>
<protein>
    <submittedName>
        <fullName evidence="2">Uncharacterized protein</fullName>
    </submittedName>
</protein>